<reference evidence="2 3" key="1">
    <citation type="submission" date="2018-05" db="EMBL/GenBank/DDBJ databases">
        <title>The Hungate 1000. A catalogue of reference genomes from the rumen microbiome.</title>
        <authorList>
            <person name="Kelly W."/>
        </authorList>
    </citation>
    <scope>NUCLEOTIDE SEQUENCE [LARGE SCALE GENOMIC DNA]</scope>
    <source>
        <strain evidence="2 3">SAb67</strain>
    </source>
</reference>
<dbReference type="AlphaFoldDB" id="A0A315XY97"/>
<dbReference type="RefSeq" id="WP_146198177.1">
    <property type="nucleotide sequence ID" value="NZ_QGDI01000008.1"/>
</dbReference>
<evidence type="ECO:0000313" key="2">
    <source>
        <dbReference type="EMBL" id="PWJ11823.1"/>
    </source>
</evidence>
<keyword evidence="1" id="KW-0732">Signal</keyword>
<evidence type="ECO:0000256" key="1">
    <source>
        <dbReference type="SAM" id="SignalP"/>
    </source>
</evidence>
<evidence type="ECO:0008006" key="4">
    <source>
        <dbReference type="Google" id="ProtNLM"/>
    </source>
</evidence>
<comment type="caution">
    <text evidence="2">The sequence shown here is derived from an EMBL/GenBank/DDBJ whole genome shotgun (WGS) entry which is preliminary data.</text>
</comment>
<protein>
    <recommendedName>
        <fullName evidence="4">Lipoprotein</fullName>
    </recommendedName>
</protein>
<dbReference type="PROSITE" id="PS51257">
    <property type="entry name" value="PROKAR_LIPOPROTEIN"/>
    <property type="match status" value="1"/>
</dbReference>
<name>A0A315XY97_RUMFL</name>
<dbReference type="Proteomes" id="UP000245720">
    <property type="component" value="Unassembled WGS sequence"/>
</dbReference>
<proteinExistence type="predicted"/>
<dbReference type="EMBL" id="QGDI01000008">
    <property type="protein sequence ID" value="PWJ11823.1"/>
    <property type="molecule type" value="Genomic_DNA"/>
</dbReference>
<sequence>MKKIITLITAAFLTAGLFSCGKTATQTTPTTQTELLNDWQKEVLAAEGLPTEYEELDVSQQIAIRRMYEMKKYLDDKYGMEFEYAGYIPAGLMEKEQFFAYPKELGTDGGRNYVTVKSDEKGEFTDDYVSASLRGKFEKMYNDFVQDYFNSDKAVVYIRHFECDYEDISEMNDDYYYCKISGQNQIFISEEICDEEKLKDFNTDYYHWQCSKGTSANTRITVVYADEFKKININNYTDFYNDESIVYDSGLTFIDDGQYADPHITVYIKGANGKIIREEKKFDLNKYGKKEYKNVND</sequence>
<feature type="chain" id="PRO_5016266051" description="Lipoprotein" evidence="1">
    <location>
        <begin position="25"/>
        <end position="297"/>
    </location>
</feature>
<accession>A0A315XY97</accession>
<dbReference type="OrthoDB" id="1828418at2"/>
<feature type="signal peptide" evidence="1">
    <location>
        <begin position="1"/>
        <end position="24"/>
    </location>
</feature>
<evidence type="ECO:0000313" key="3">
    <source>
        <dbReference type="Proteomes" id="UP000245720"/>
    </source>
</evidence>
<organism evidence="2 3">
    <name type="scientific">Ruminococcus flavefaciens</name>
    <dbReference type="NCBI Taxonomy" id="1265"/>
    <lineage>
        <taxon>Bacteria</taxon>
        <taxon>Bacillati</taxon>
        <taxon>Bacillota</taxon>
        <taxon>Clostridia</taxon>
        <taxon>Eubacteriales</taxon>
        <taxon>Oscillospiraceae</taxon>
        <taxon>Ruminococcus</taxon>
    </lineage>
</organism>
<gene>
    <name evidence="2" type="ORF">IE37_02087</name>
</gene>